<dbReference type="Pfam" id="PF03358">
    <property type="entry name" value="FMN_red"/>
    <property type="match status" value="1"/>
</dbReference>
<feature type="domain" description="NADPH-dependent FMN reductase-like" evidence="3">
    <location>
        <begin position="8"/>
        <end position="151"/>
    </location>
</feature>
<dbReference type="Proteomes" id="UP000295341">
    <property type="component" value="Unassembled WGS sequence"/>
</dbReference>
<sequence>MTQKRPLILGIGGTLRTGSSSERALSISLSAAERAGAEIRMLTGSKLNLPHYDPGNKAGLDAASELVDLYRRCDGVIISSPGYHGSMSGMIKNALDYIEELSKDARVYLEDRPVGCIVCAYGWQATGTTLTALRSVVHALRGWPTPLGVTINSAQVTFDDTGQCSDGRVTTQLQALAGQVMSFTRRASVEHDAAVMAA</sequence>
<keyword evidence="2" id="KW-0288">FMN</keyword>
<reference evidence="4 5" key="1">
    <citation type="submission" date="2019-03" db="EMBL/GenBank/DDBJ databases">
        <title>Genomic Encyclopedia of Type Strains, Phase IV (KMG-IV): sequencing the most valuable type-strain genomes for metagenomic binning, comparative biology and taxonomic classification.</title>
        <authorList>
            <person name="Goeker M."/>
        </authorList>
    </citation>
    <scope>NUCLEOTIDE SEQUENCE [LARGE SCALE GENOMIC DNA]</scope>
    <source>
        <strain evidence="4 5">DSM 26377</strain>
    </source>
</reference>
<comment type="caution">
    <text evidence="4">The sequence shown here is derived from an EMBL/GenBank/DDBJ whole genome shotgun (WGS) entry which is preliminary data.</text>
</comment>
<dbReference type="RefSeq" id="WP_133882685.1">
    <property type="nucleotide sequence ID" value="NZ_MWIN01000019.1"/>
</dbReference>
<name>A0A4S3K290_9GAMM</name>
<evidence type="ECO:0000313" key="4">
    <source>
        <dbReference type="EMBL" id="TDU26480.1"/>
    </source>
</evidence>
<evidence type="ECO:0000256" key="1">
    <source>
        <dbReference type="ARBA" id="ARBA00001917"/>
    </source>
</evidence>
<gene>
    <name evidence="4" type="ORF">DFR24_3506</name>
</gene>
<dbReference type="InterPro" id="IPR005025">
    <property type="entry name" value="FMN_Rdtase-like_dom"/>
</dbReference>
<evidence type="ECO:0000313" key="5">
    <source>
        <dbReference type="Proteomes" id="UP000295341"/>
    </source>
</evidence>
<evidence type="ECO:0000259" key="3">
    <source>
        <dbReference type="Pfam" id="PF03358"/>
    </source>
</evidence>
<organism evidence="4 5">
    <name type="scientific">Panacagrimonas perspica</name>
    <dbReference type="NCBI Taxonomy" id="381431"/>
    <lineage>
        <taxon>Bacteria</taxon>
        <taxon>Pseudomonadati</taxon>
        <taxon>Pseudomonadota</taxon>
        <taxon>Gammaproteobacteria</taxon>
        <taxon>Nevskiales</taxon>
        <taxon>Nevskiaceae</taxon>
        <taxon>Panacagrimonas</taxon>
    </lineage>
</organism>
<keyword evidence="5" id="KW-1185">Reference proteome</keyword>
<protein>
    <submittedName>
        <fullName evidence="4">FMN reductase</fullName>
    </submittedName>
</protein>
<evidence type="ECO:0000256" key="2">
    <source>
        <dbReference type="ARBA" id="ARBA00022643"/>
    </source>
</evidence>
<dbReference type="EMBL" id="SOBT01000010">
    <property type="protein sequence ID" value="TDU26480.1"/>
    <property type="molecule type" value="Genomic_DNA"/>
</dbReference>
<dbReference type="OrthoDB" id="5767802at2"/>
<dbReference type="SUPFAM" id="SSF52218">
    <property type="entry name" value="Flavoproteins"/>
    <property type="match status" value="1"/>
</dbReference>
<keyword evidence="2" id="KW-0285">Flavoprotein</keyword>
<dbReference type="AlphaFoldDB" id="A0A4S3K290"/>
<dbReference type="GO" id="GO:0010181">
    <property type="term" value="F:FMN binding"/>
    <property type="evidence" value="ECO:0007669"/>
    <property type="project" value="TreeGrafter"/>
</dbReference>
<accession>A0A4S3K290</accession>
<dbReference type="PANTHER" id="PTHR30543:SF21">
    <property type="entry name" value="NAD(P)H-DEPENDENT FMN REDUCTASE LOT6"/>
    <property type="match status" value="1"/>
</dbReference>
<dbReference type="Gene3D" id="3.40.50.360">
    <property type="match status" value="1"/>
</dbReference>
<dbReference type="InterPro" id="IPR050712">
    <property type="entry name" value="NAD(P)H-dep_reductase"/>
</dbReference>
<dbReference type="GO" id="GO:0005829">
    <property type="term" value="C:cytosol"/>
    <property type="evidence" value="ECO:0007669"/>
    <property type="project" value="TreeGrafter"/>
</dbReference>
<comment type="cofactor">
    <cofactor evidence="1">
        <name>FMN</name>
        <dbReference type="ChEBI" id="CHEBI:58210"/>
    </cofactor>
</comment>
<dbReference type="InterPro" id="IPR029039">
    <property type="entry name" value="Flavoprotein-like_sf"/>
</dbReference>
<dbReference type="GO" id="GO:0016491">
    <property type="term" value="F:oxidoreductase activity"/>
    <property type="evidence" value="ECO:0007669"/>
    <property type="project" value="InterPro"/>
</dbReference>
<dbReference type="PANTHER" id="PTHR30543">
    <property type="entry name" value="CHROMATE REDUCTASE"/>
    <property type="match status" value="1"/>
</dbReference>
<proteinExistence type="predicted"/>